<dbReference type="GO" id="GO:0012505">
    <property type="term" value="C:endomembrane system"/>
    <property type="evidence" value="ECO:0007669"/>
    <property type="project" value="UniProtKB-SubCell"/>
</dbReference>
<evidence type="ECO:0000313" key="7">
    <source>
        <dbReference type="EMBL" id="GFO01263.1"/>
    </source>
</evidence>
<keyword evidence="2" id="KW-0813">Transport</keyword>
<name>A0AAV4A3M1_9GAST</name>
<evidence type="ECO:0000256" key="2">
    <source>
        <dbReference type="ARBA" id="ARBA00022448"/>
    </source>
</evidence>
<dbReference type="AlphaFoldDB" id="A0AAV4A3M1"/>
<dbReference type="GO" id="GO:0030117">
    <property type="term" value="C:membrane coat"/>
    <property type="evidence" value="ECO:0007669"/>
    <property type="project" value="InterPro"/>
</dbReference>
<accession>A0AAV4A3M1</accession>
<dbReference type="SUPFAM" id="SSF48371">
    <property type="entry name" value="ARM repeat"/>
    <property type="match status" value="1"/>
</dbReference>
<keyword evidence="8" id="KW-1185">Reference proteome</keyword>
<dbReference type="InterPro" id="IPR050840">
    <property type="entry name" value="Adaptor_Complx_Large_Subunit"/>
</dbReference>
<evidence type="ECO:0000256" key="4">
    <source>
        <dbReference type="ARBA" id="ARBA00023136"/>
    </source>
</evidence>
<proteinExistence type="predicted"/>
<evidence type="ECO:0000256" key="1">
    <source>
        <dbReference type="ARBA" id="ARBA00004308"/>
    </source>
</evidence>
<protein>
    <submittedName>
        <fullName evidence="7">Ap-4 complex subunit epsilon-1-like</fullName>
    </submittedName>
</protein>
<feature type="region of interest" description="Disordered" evidence="5">
    <location>
        <begin position="923"/>
        <end position="954"/>
    </location>
</feature>
<dbReference type="Gene3D" id="1.25.10.10">
    <property type="entry name" value="Leucine-rich Repeat Variant"/>
    <property type="match status" value="1"/>
</dbReference>
<feature type="compositionally biased region" description="Acidic residues" evidence="5">
    <location>
        <begin position="933"/>
        <end position="942"/>
    </location>
</feature>
<sequence>MSHIMEKTLATLPKLLTQSLVGGKGQTQSGPTPLGQEVMNFMKAVHRARSKTQESAIVGAELAALQEKLKKTDLHVSSTTTVRNAFTKIIFIHLLGYDVTSLAVNAMKLCQQGQGYHKRVGYLVTCLLLHRHHEMALLMMCTLQRDLTSHNMGENWMALQMAGEIVAEDHIQYLLPEVVKKLKHSHDLVKEKAVHCLMAFYHVAPALLQPVMPELIPLLSSRDPGVLNALMNIYVMLSEENPEQLISLGSSFLHILDQIINRGFGASFYYHMVPLPWLQISLLKILGNVASVDSQLCISLCPVLEALIERTKVTEPISLAILMESVKTATKVKADDKLLDLCSLCVGKLLSSSAVNNMRFQGLGLLIALSKVRPSFAARHQVAVVECLNDPDYAIQARTTNLLHAMANTVNVKAICQKLFEQLNSSDSVRTRDIILMVSDLAERLITDLSLYLQMYFRIFTSKHLSSAMRIDFVELVLTRIENFTKSKVPTSPEQDLSMTHLARDMMELLQNKQTTIPNLLLAVQILGCLAPALKTQSVIEDFFLSTVQMHFMPANKKLSGRKQCLLFAPLDLKTDTGFRPDDMSEFQCSCLQVMIKMVLGGCLQPESVKQWLENLDKRDLLKNSELICYYDELLNLVSHSQDIALRAEIMFKGKACSSLDLSLSFMDELIVQDMLQGKECFVPQYVLFEESSKEQANAPSLETSIVSSPTSDFTHVSTDLSLETSMIMKSSTSSQSKWRDFDDDDDGNNHDDEEEQFTVVDVDKDSSSTEQRIGHNSELFAGLDNLSLEKPNVPVGKHKSLWDDESHDNDMTINIGFNLHPFGLPRKSKSHKATWFDEDENDNPAQDDDKNLNNTEYFSSLSETCDASNSIYADFKDFFAESSGTLTHAFTPAGKVTRVSAMSSGIAASRACGQSLLGMSVSSTVDSLTDSDPAEESDSEVETASKGHKSLPP</sequence>
<dbReference type="PANTHER" id="PTHR22780">
    <property type="entry name" value="ADAPTIN, ALPHA/GAMMA/EPSILON"/>
    <property type="match status" value="1"/>
</dbReference>
<dbReference type="EMBL" id="BLXT01003251">
    <property type="protein sequence ID" value="GFO01263.1"/>
    <property type="molecule type" value="Genomic_DNA"/>
</dbReference>
<dbReference type="Pfam" id="PF01602">
    <property type="entry name" value="Adaptin_N"/>
    <property type="match status" value="1"/>
</dbReference>
<comment type="caution">
    <text evidence="7">The sequence shown here is derived from an EMBL/GenBank/DDBJ whole genome shotgun (WGS) entry which is preliminary data.</text>
</comment>
<dbReference type="InterPro" id="IPR011989">
    <property type="entry name" value="ARM-like"/>
</dbReference>
<evidence type="ECO:0000259" key="6">
    <source>
        <dbReference type="Pfam" id="PF01602"/>
    </source>
</evidence>
<feature type="compositionally biased region" description="Low complexity" evidence="5">
    <location>
        <begin position="923"/>
        <end position="932"/>
    </location>
</feature>
<dbReference type="InterPro" id="IPR002553">
    <property type="entry name" value="Clathrin/coatomer_adapt-like_N"/>
</dbReference>
<dbReference type="GO" id="GO:0016192">
    <property type="term" value="P:vesicle-mediated transport"/>
    <property type="evidence" value="ECO:0007669"/>
    <property type="project" value="InterPro"/>
</dbReference>
<gene>
    <name evidence="7" type="ORF">PoB_002776800</name>
</gene>
<keyword evidence="4" id="KW-0472">Membrane</keyword>
<evidence type="ECO:0000256" key="3">
    <source>
        <dbReference type="ARBA" id="ARBA00022927"/>
    </source>
</evidence>
<reference evidence="7 8" key="1">
    <citation type="journal article" date="2021" name="Elife">
        <title>Chloroplast acquisition without the gene transfer in kleptoplastic sea slugs, Plakobranchus ocellatus.</title>
        <authorList>
            <person name="Maeda T."/>
            <person name="Takahashi S."/>
            <person name="Yoshida T."/>
            <person name="Shimamura S."/>
            <person name="Takaki Y."/>
            <person name="Nagai Y."/>
            <person name="Toyoda A."/>
            <person name="Suzuki Y."/>
            <person name="Arimoto A."/>
            <person name="Ishii H."/>
            <person name="Satoh N."/>
            <person name="Nishiyama T."/>
            <person name="Hasebe M."/>
            <person name="Maruyama T."/>
            <person name="Minagawa J."/>
            <person name="Obokata J."/>
            <person name="Shigenobu S."/>
        </authorList>
    </citation>
    <scope>NUCLEOTIDE SEQUENCE [LARGE SCALE GENOMIC DNA]</scope>
</reference>
<organism evidence="7 8">
    <name type="scientific">Plakobranchus ocellatus</name>
    <dbReference type="NCBI Taxonomy" id="259542"/>
    <lineage>
        <taxon>Eukaryota</taxon>
        <taxon>Metazoa</taxon>
        <taxon>Spiralia</taxon>
        <taxon>Lophotrochozoa</taxon>
        <taxon>Mollusca</taxon>
        <taxon>Gastropoda</taxon>
        <taxon>Heterobranchia</taxon>
        <taxon>Euthyneura</taxon>
        <taxon>Panpulmonata</taxon>
        <taxon>Sacoglossa</taxon>
        <taxon>Placobranchoidea</taxon>
        <taxon>Plakobranchidae</taxon>
        <taxon>Plakobranchus</taxon>
    </lineage>
</organism>
<dbReference type="Proteomes" id="UP000735302">
    <property type="component" value="Unassembled WGS sequence"/>
</dbReference>
<evidence type="ECO:0000256" key="5">
    <source>
        <dbReference type="SAM" id="MobiDB-lite"/>
    </source>
</evidence>
<feature type="domain" description="Clathrin/coatomer adaptor adaptin-like N-terminal" evidence="6">
    <location>
        <begin position="61"/>
        <end position="463"/>
    </location>
</feature>
<evidence type="ECO:0000313" key="8">
    <source>
        <dbReference type="Proteomes" id="UP000735302"/>
    </source>
</evidence>
<feature type="compositionally biased region" description="Acidic residues" evidence="5">
    <location>
        <begin position="742"/>
        <end position="757"/>
    </location>
</feature>
<dbReference type="InterPro" id="IPR016024">
    <property type="entry name" value="ARM-type_fold"/>
</dbReference>
<comment type="subcellular location">
    <subcellularLocation>
        <location evidence="1">Endomembrane system</location>
    </subcellularLocation>
</comment>
<feature type="region of interest" description="Disordered" evidence="5">
    <location>
        <begin position="734"/>
        <end position="757"/>
    </location>
</feature>
<dbReference type="GO" id="GO:0006886">
    <property type="term" value="P:intracellular protein transport"/>
    <property type="evidence" value="ECO:0007669"/>
    <property type="project" value="InterPro"/>
</dbReference>
<keyword evidence="3" id="KW-0653">Protein transport</keyword>